<dbReference type="AlphaFoldDB" id="A0A9N8H9C3"/>
<comment type="similarity">
    <text evidence="1">Belongs to the isochorismatase family.</text>
</comment>
<dbReference type="PANTHER" id="PTHR43559:SF3">
    <property type="entry name" value="HYDROLASE YCAC-RELATED"/>
    <property type="match status" value="1"/>
</dbReference>
<evidence type="ECO:0000256" key="1">
    <source>
        <dbReference type="ARBA" id="ARBA00006336"/>
    </source>
</evidence>
<name>A0A9N8H9C3_9STRA</name>
<reference evidence="3" key="1">
    <citation type="submission" date="2020-06" db="EMBL/GenBank/DDBJ databases">
        <authorList>
            <consortium name="Plant Systems Biology data submission"/>
        </authorList>
    </citation>
    <scope>NUCLEOTIDE SEQUENCE</scope>
    <source>
        <strain evidence="3">D6</strain>
    </source>
</reference>
<dbReference type="InterPro" id="IPR053152">
    <property type="entry name" value="Hydrolase_YcaC-like"/>
</dbReference>
<dbReference type="Gene3D" id="3.40.50.850">
    <property type="entry name" value="Isochorismatase-like"/>
    <property type="match status" value="1"/>
</dbReference>
<dbReference type="OrthoDB" id="167809at2759"/>
<protein>
    <submittedName>
        <fullName evidence="3">Isochorismatase family</fullName>
    </submittedName>
</protein>
<evidence type="ECO:0000313" key="3">
    <source>
        <dbReference type="EMBL" id="CAB9504552.1"/>
    </source>
</evidence>
<dbReference type="InterPro" id="IPR036380">
    <property type="entry name" value="Isochorismatase-like_sf"/>
</dbReference>
<dbReference type="Pfam" id="PF00857">
    <property type="entry name" value="Isochorismatase"/>
    <property type="match status" value="1"/>
</dbReference>
<dbReference type="EMBL" id="CAICTM010000199">
    <property type="protein sequence ID" value="CAB9504552.1"/>
    <property type="molecule type" value="Genomic_DNA"/>
</dbReference>
<accession>A0A9N8H9C3</accession>
<comment type="caution">
    <text evidence="3">The sequence shown here is derived from an EMBL/GenBank/DDBJ whole genome shotgun (WGS) entry which is preliminary data.</text>
</comment>
<feature type="domain" description="Isochorismatase-like" evidence="2">
    <location>
        <begin position="86"/>
        <end position="155"/>
    </location>
</feature>
<dbReference type="Proteomes" id="UP001153069">
    <property type="component" value="Unassembled WGS sequence"/>
</dbReference>
<evidence type="ECO:0000313" key="4">
    <source>
        <dbReference type="Proteomes" id="UP001153069"/>
    </source>
</evidence>
<organism evidence="3 4">
    <name type="scientific">Seminavis robusta</name>
    <dbReference type="NCBI Taxonomy" id="568900"/>
    <lineage>
        <taxon>Eukaryota</taxon>
        <taxon>Sar</taxon>
        <taxon>Stramenopiles</taxon>
        <taxon>Ochrophyta</taxon>
        <taxon>Bacillariophyta</taxon>
        <taxon>Bacillariophyceae</taxon>
        <taxon>Bacillariophycidae</taxon>
        <taxon>Naviculales</taxon>
        <taxon>Naviculaceae</taxon>
        <taxon>Seminavis</taxon>
    </lineage>
</organism>
<keyword evidence="4" id="KW-1185">Reference proteome</keyword>
<dbReference type="SUPFAM" id="SSF52499">
    <property type="entry name" value="Isochorismatase-like hydrolases"/>
    <property type="match status" value="1"/>
</dbReference>
<sequence>MPAAAYNKIFTPEDLRIVFIDHQPQMTFGVSNIDKQQLRHTSCTGYQGVQCPYHIDCCRGESFILWLHPARTLGRFGMSKIDCGAHRMNYLDDKGFRAAIRATGKKNMIMTGLLSEGCATWPTIEMLGEGYNIFMVEGCCGATGEAAHEAALSRCNCSLDYHSLSAGWQRDLARRVHYTGCDYDNLMNLLKPQAGAERTCTEWELSIPTPWCASKSRAPSILIVDAMFNMW</sequence>
<evidence type="ECO:0000259" key="2">
    <source>
        <dbReference type="Pfam" id="PF00857"/>
    </source>
</evidence>
<dbReference type="InterPro" id="IPR000868">
    <property type="entry name" value="Isochorismatase-like_dom"/>
</dbReference>
<proteinExistence type="inferred from homology"/>
<dbReference type="PANTHER" id="PTHR43559">
    <property type="entry name" value="HYDROLASE YCAC-RELATED"/>
    <property type="match status" value="1"/>
</dbReference>
<gene>
    <name evidence="3" type="ORF">SEMRO_200_G084870.1</name>
</gene>